<sequence length="390" mass="44319">MTARISSDLNQDSALQLATALWPYNVCQNCNEKFKSRCDRQNCLRGRISQIQRYLQYYEAIVSTYMDATSSSTRKIKTHSDIFAIISTFKSYPDATLSELCRLTSNSQATEAVRNQADAVALCVKAMLMIDPSALHHSSDRLEKGSFRIHWREDVPLSKYVQDSFPLGNHNVLSYSTSELFADVKRQLKAVDLKRRLSITIRATSDIRNHLLFDRRNKVLEVYHYTSFLKEQLRVTRDSGDCSSPSSSLKRGVLPRQLVLEILDSLQGTLFPLSDPKSKKLLRSLIGKCAFDPDILNFEFSSIRRVGEESVPYIYLADRLGDLYNELQTPHPRSWLQRSIQRKSGARHVMMATLIGVAFAILLGIASLAVSSYQTWIAYQAWKHPVVLSP</sequence>
<dbReference type="AlphaFoldDB" id="A0A395S9D4"/>
<dbReference type="OrthoDB" id="5428890at2759"/>
<keyword evidence="1" id="KW-0472">Membrane</keyword>
<accession>A0A395S9D4</accession>
<protein>
    <submittedName>
        <fullName evidence="2">Uncharacterized protein</fullName>
    </submittedName>
</protein>
<dbReference type="Proteomes" id="UP000266234">
    <property type="component" value="Unassembled WGS sequence"/>
</dbReference>
<proteinExistence type="predicted"/>
<evidence type="ECO:0000256" key="1">
    <source>
        <dbReference type="SAM" id="Phobius"/>
    </source>
</evidence>
<dbReference type="EMBL" id="PXOG01000188">
    <property type="protein sequence ID" value="RGP68940.1"/>
    <property type="molecule type" value="Genomic_DNA"/>
</dbReference>
<gene>
    <name evidence="2" type="ORF">FLONG3_8001</name>
</gene>
<organism evidence="2 3">
    <name type="scientific">Fusarium longipes</name>
    <dbReference type="NCBI Taxonomy" id="694270"/>
    <lineage>
        <taxon>Eukaryota</taxon>
        <taxon>Fungi</taxon>
        <taxon>Dikarya</taxon>
        <taxon>Ascomycota</taxon>
        <taxon>Pezizomycotina</taxon>
        <taxon>Sordariomycetes</taxon>
        <taxon>Hypocreomycetidae</taxon>
        <taxon>Hypocreales</taxon>
        <taxon>Nectriaceae</taxon>
        <taxon>Fusarium</taxon>
    </lineage>
</organism>
<comment type="caution">
    <text evidence="2">The sequence shown here is derived from an EMBL/GenBank/DDBJ whole genome shotgun (WGS) entry which is preliminary data.</text>
</comment>
<name>A0A395S9D4_9HYPO</name>
<feature type="transmembrane region" description="Helical" evidence="1">
    <location>
        <begin position="349"/>
        <end position="370"/>
    </location>
</feature>
<keyword evidence="1" id="KW-1133">Transmembrane helix</keyword>
<reference evidence="2 3" key="1">
    <citation type="journal article" date="2018" name="PLoS Pathog.">
        <title>Evolution of structural diversity of trichothecenes, a family of toxins produced by plant pathogenic and entomopathogenic fungi.</title>
        <authorList>
            <person name="Proctor R.H."/>
            <person name="McCormick S.P."/>
            <person name="Kim H.S."/>
            <person name="Cardoza R.E."/>
            <person name="Stanley A.M."/>
            <person name="Lindo L."/>
            <person name="Kelly A."/>
            <person name="Brown D.W."/>
            <person name="Lee T."/>
            <person name="Vaughan M.M."/>
            <person name="Alexander N.J."/>
            <person name="Busman M."/>
            <person name="Gutierrez S."/>
        </authorList>
    </citation>
    <scope>NUCLEOTIDE SEQUENCE [LARGE SCALE GENOMIC DNA]</scope>
    <source>
        <strain evidence="2 3">NRRL 20695</strain>
    </source>
</reference>
<keyword evidence="3" id="KW-1185">Reference proteome</keyword>
<dbReference type="STRING" id="694270.A0A395S9D4"/>
<evidence type="ECO:0000313" key="2">
    <source>
        <dbReference type="EMBL" id="RGP68940.1"/>
    </source>
</evidence>
<keyword evidence="1" id="KW-0812">Transmembrane</keyword>
<evidence type="ECO:0000313" key="3">
    <source>
        <dbReference type="Proteomes" id="UP000266234"/>
    </source>
</evidence>